<protein>
    <submittedName>
        <fullName evidence="1">Uncharacterized protein</fullName>
    </submittedName>
</protein>
<sequence length="100" mass="11125">MTKTSGRPIKPTFYRRPVKWGGRSLSQCGLCAFRVARFLGWICNLVLKFRSDKGRKGEYSKVTLEEPHSAQGAQGISTAAYAAVMCDGSERFTDGRVCWS</sequence>
<organism evidence="1 2">
    <name type="scientific">Hypsibius exemplaris</name>
    <name type="common">Freshwater tardigrade</name>
    <dbReference type="NCBI Taxonomy" id="2072580"/>
    <lineage>
        <taxon>Eukaryota</taxon>
        <taxon>Metazoa</taxon>
        <taxon>Ecdysozoa</taxon>
        <taxon>Tardigrada</taxon>
        <taxon>Eutardigrada</taxon>
        <taxon>Parachela</taxon>
        <taxon>Hypsibioidea</taxon>
        <taxon>Hypsibiidae</taxon>
        <taxon>Hypsibius</taxon>
    </lineage>
</organism>
<proteinExistence type="predicted"/>
<evidence type="ECO:0000313" key="2">
    <source>
        <dbReference type="Proteomes" id="UP000192578"/>
    </source>
</evidence>
<reference evidence="2" key="1">
    <citation type="submission" date="2017-01" db="EMBL/GenBank/DDBJ databases">
        <title>Comparative genomics of anhydrobiosis in the tardigrade Hypsibius dujardini.</title>
        <authorList>
            <person name="Yoshida Y."/>
            <person name="Koutsovoulos G."/>
            <person name="Laetsch D."/>
            <person name="Stevens L."/>
            <person name="Kumar S."/>
            <person name="Horikawa D."/>
            <person name="Ishino K."/>
            <person name="Komine S."/>
            <person name="Tomita M."/>
            <person name="Blaxter M."/>
            <person name="Arakawa K."/>
        </authorList>
    </citation>
    <scope>NUCLEOTIDE SEQUENCE [LARGE SCALE GENOMIC DNA]</scope>
    <source>
        <strain evidence="2">Z151</strain>
    </source>
</reference>
<comment type="caution">
    <text evidence="1">The sequence shown here is derived from an EMBL/GenBank/DDBJ whole genome shotgun (WGS) entry which is preliminary data.</text>
</comment>
<dbReference type="Proteomes" id="UP000192578">
    <property type="component" value="Unassembled WGS sequence"/>
</dbReference>
<accession>A0A1W0WNB8</accession>
<keyword evidence="2" id="KW-1185">Reference proteome</keyword>
<gene>
    <name evidence="1" type="ORF">BV898_09209</name>
</gene>
<evidence type="ECO:0000313" key="1">
    <source>
        <dbReference type="EMBL" id="OQV16698.1"/>
    </source>
</evidence>
<dbReference type="AlphaFoldDB" id="A0A1W0WNB8"/>
<dbReference type="EMBL" id="MTYJ01000071">
    <property type="protein sequence ID" value="OQV16698.1"/>
    <property type="molecule type" value="Genomic_DNA"/>
</dbReference>
<name>A0A1W0WNB8_HYPEX</name>